<dbReference type="Proteomes" id="UP000887540">
    <property type="component" value="Unplaced"/>
</dbReference>
<accession>A0A914D7I0</accession>
<keyword evidence="2" id="KW-1185">Reference proteome</keyword>
<feature type="signal peptide" evidence="1">
    <location>
        <begin position="1"/>
        <end position="26"/>
    </location>
</feature>
<evidence type="ECO:0000313" key="3">
    <source>
        <dbReference type="WBParaSite" id="ACRNAN_scaffold198.g30746.t1"/>
    </source>
</evidence>
<protein>
    <submittedName>
        <fullName evidence="3">Uncharacterized protein</fullName>
    </submittedName>
</protein>
<evidence type="ECO:0000256" key="1">
    <source>
        <dbReference type="SAM" id="SignalP"/>
    </source>
</evidence>
<dbReference type="AlphaFoldDB" id="A0A914D7I0"/>
<organism evidence="2 3">
    <name type="scientific">Acrobeloides nanus</name>
    <dbReference type="NCBI Taxonomy" id="290746"/>
    <lineage>
        <taxon>Eukaryota</taxon>
        <taxon>Metazoa</taxon>
        <taxon>Ecdysozoa</taxon>
        <taxon>Nematoda</taxon>
        <taxon>Chromadorea</taxon>
        <taxon>Rhabditida</taxon>
        <taxon>Tylenchina</taxon>
        <taxon>Cephalobomorpha</taxon>
        <taxon>Cephaloboidea</taxon>
        <taxon>Cephalobidae</taxon>
        <taxon>Acrobeloides</taxon>
    </lineage>
</organism>
<sequence>MKDSKFEVSLVLALAFLGAHLVEIDAFPVPLQYQIHYGDVLSHGVFEQEREENPPTAIPTKRSNRERKSYPKVCYFSPIQCLFTREETTQPTTTAHLKSIKKRSLHLRRRISKNLQRSYDLIKFKHV</sequence>
<dbReference type="WBParaSite" id="ACRNAN_scaffold198.g30746.t1">
    <property type="protein sequence ID" value="ACRNAN_scaffold198.g30746.t1"/>
    <property type="gene ID" value="ACRNAN_scaffold198.g30746"/>
</dbReference>
<proteinExistence type="predicted"/>
<evidence type="ECO:0000313" key="2">
    <source>
        <dbReference type="Proteomes" id="UP000887540"/>
    </source>
</evidence>
<keyword evidence="1" id="KW-0732">Signal</keyword>
<reference evidence="3" key="1">
    <citation type="submission" date="2022-11" db="UniProtKB">
        <authorList>
            <consortium name="WormBaseParasite"/>
        </authorList>
    </citation>
    <scope>IDENTIFICATION</scope>
</reference>
<feature type="chain" id="PRO_5037064754" evidence="1">
    <location>
        <begin position="27"/>
        <end position="127"/>
    </location>
</feature>
<name>A0A914D7I0_9BILA</name>